<dbReference type="GO" id="GO:0015628">
    <property type="term" value="P:protein secretion by the type II secretion system"/>
    <property type="evidence" value="ECO:0007669"/>
    <property type="project" value="InterPro"/>
</dbReference>
<dbReference type="Pfam" id="PF07963">
    <property type="entry name" value="N_methyl"/>
    <property type="match status" value="1"/>
</dbReference>
<dbReference type="EMBL" id="ADCY02000046">
    <property type="protein sequence ID" value="EFG30782.1"/>
    <property type="molecule type" value="Genomic_DNA"/>
</dbReference>
<gene>
    <name evidence="13" type="ORF">HMPREF9021_01388</name>
</gene>
<dbReference type="Pfam" id="PF12019">
    <property type="entry name" value="GspH"/>
    <property type="match status" value="1"/>
</dbReference>
<evidence type="ECO:0000259" key="12">
    <source>
        <dbReference type="Pfam" id="PF12019"/>
    </source>
</evidence>
<dbReference type="PANTHER" id="PTHR30093">
    <property type="entry name" value="GENERAL SECRETION PATHWAY PROTEIN G"/>
    <property type="match status" value="1"/>
</dbReference>
<evidence type="ECO:0000256" key="6">
    <source>
        <dbReference type="ARBA" id="ARBA00022692"/>
    </source>
</evidence>
<evidence type="ECO:0000256" key="4">
    <source>
        <dbReference type="ARBA" id="ARBA00022481"/>
    </source>
</evidence>
<keyword evidence="6 11" id="KW-0812">Transmembrane</keyword>
<dbReference type="InterPro" id="IPR022346">
    <property type="entry name" value="T2SS_GspH"/>
</dbReference>
<evidence type="ECO:0000256" key="7">
    <source>
        <dbReference type="ARBA" id="ARBA00022989"/>
    </source>
</evidence>
<dbReference type="GO" id="GO:0005886">
    <property type="term" value="C:plasma membrane"/>
    <property type="evidence" value="ECO:0007669"/>
    <property type="project" value="UniProtKB-SubCell"/>
</dbReference>
<dbReference type="HOGENOM" id="CLU_101761_0_0_4"/>
<dbReference type="NCBIfam" id="TIGR02532">
    <property type="entry name" value="IV_pilin_GFxxxE"/>
    <property type="match status" value="1"/>
</dbReference>
<name>V9HC12_9NEIS</name>
<dbReference type="Gene3D" id="3.30.700.10">
    <property type="entry name" value="Glycoprotein, Type 4 Pilin"/>
    <property type="match status" value="1"/>
</dbReference>
<dbReference type="Proteomes" id="UP000017813">
    <property type="component" value="Unassembled WGS sequence"/>
</dbReference>
<keyword evidence="7 11" id="KW-1133">Transmembrane helix</keyword>
<feature type="domain" description="General secretion pathway GspH" evidence="12">
    <location>
        <begin position="45"/>
        <end position="155"/>
    </location>
</feature>
<keyword evidence="14" id="KW-1185">Reference proteome</keyword>
<protein>
    <recommendedName>
        <fullName evidence="2">Type II secretion system protein H</fullName>
    </recommendedName>
    <alternativeName>
        <fullName evidence="10">General secretion pathway protein H</fullName>
    </alternativeName>
</protein>
<dbReference type="InterPro" id="IPR012902">
    <property type="entry name" value="N_methyl_site"/>
</dbReference>
<comment type="subcellular location">
    <subcellularLocation>
        <location evidence="1">Cell inner membrane</location>
        <topology evidence="1">Single-pass membrane protein</topology>
    </subcellularLocation>
</comment>
<dbReference type="RefSeq" id="WP_002642516.1">
    <property type="nucleotide sequence ID" value="NZ_CP019448.1"/>
</dbReference>
<keyword evidence="5" id="KW-0997">Cell inner membrane</keyword>
<dbReference type="eggNOG" id="COG4970">
    <property type="taxonomic scope" value="Bacteria"/>
</dbReference>
<comment type="similarity">
    <text evidence="9">Belongs to the GSP H family.</text>
</comment>
<evidence type="ECO:0000256" key="9">
    <source>
        <dbReference type="ARBA" id="ARBA00025772"/>
    </source>
</evidence>
<dbReference type="KEGG" id="smur:BWP33_06870"/>
<sequence length="235" mass="25890">MNKRMSGFTLIELMVTIAIIGIMAALAFPNMSDFIASSRIANRSEQVANLFRFARGEAVRLNQPVVICGMKIRNDGRATGTCDASQFQSGMRAFVDVDRDGIYDEKKDTELRTIAINGGENIKNTTNIVTYATNVSGRVSASTRKPYEFIFMPNGAFGTKPAASLANLQLSNQYVAIQIYENTKYSADRNLRGRIVAINPMGMVQVCRDTTTHPVTSNKSPNYYEQQSVCSLPST</sequence>
<keyword evidence="4" id="KW-0488">Methylation</keyword>
<reference evidence="13 14" key="2">
    <citation type="submission" date="2011-10" db="EMBL/GenBank/DDBJ databases">
        <title>The Genome Sequence of Simonsiella muelleri ATCC 29453.</title>
        <authorList>
            <consortium name="The Broad Institute Genome Sequencing Platform"/>
            <consortium name="The Broad Institute Genome Sequencing Center for Infectious Disease"/>
            <person name="Earl A."/>
            <person name="Ward D."/>
            <person name="Feldgarden M."/>
            <person name="Gevers D."/>
            <person name="Izard J."/>
            <person name="Baranova O.V."/>
            <person name="Blanton J.M."/>
            <person name="Tanner A.C."/>
            <person name="Dewhirst F."/>
            <person name="Young S.K."/>
            <person name="Zeng Q."/>
            <person name="Gargeya S."/>
            <person name="Fitzgerald M."/>
            <person name="Haas B."/>
            <person name="Abouelleil A."/>
            <person name="Alvarado L."/>
            <person name="Arachchi H.M."/>
            <person name="Berlin A."/>
            <person name="Brown A."/>
            <person name="Chapman S.B."/>
            <person name="Chen Z."/>
            <person name="Dunbar C."/>
            <person name="Freedman E."/>
            <person name="Gearin G."/>
            <person name="Goldberg J."/>
            <person name="Griggs A."/>
            <person name="Gujja S."/>
            <person name="Heiman D."/>
            <person name="Howarth C."/>
            <person name="Larson L."/>
            <person name="Lui A."/>
            <person name="MacDonald P.J.P."/>
            <person name="Montmayeur A."/>
            <person name="Murphy C."/>
            <person name="Neiman D."/>
            <person name="Pearson M."/>
            <person name="Priest M."/>
            <person name="Roberts A."/>
            <person name="Saif S."/>
            <person name="Shea T."/>
            <person name="Shenoy N."/>
            <person name="Sisk P."/>
            <person name="Stolte C."/>
            <person name="Sykes S."/>
            <person name="Wortman J."/>
            <person name="Nusbaum C."/>
            <person name="Birren B."/>
        </authorList>
    </citation>
    <scope>NUCLEOTIDE SEQUENCE [LARGE SCALE GENOMIC DNA]</scope>
    <source>
        <strain evidence="13 14">ATCC 29453</strain>
    </source>
</reference>
<evidence type="ECO:0000256" key="5">
    <source>
        <dbReference type="ARBA" id="ARBA00022519"/>
    </source>
</evidence>
<dbReference type="STRING" id="641147.HMPREF9021_01388"/>
<evidence type="ECO:0000256" key="2">
    <source>
        <dbReference type="ARBA" id="ARBA00021549"/>
    </source>
</evidence>
<accession>V9HC12</accession>
<evidence type="ECO:0000256" key="3">
    <source>
        <dbReference type="ARBA" id="ARBA00022475"/>
    </source>
</evidence>
<proteinExistence type="inferred from homology"/>
<reference evidence="13 14" key="1">
    <citation type="submission" date="2010-03" db="EMBL/GenBank/DDBJ databases">
        <authorList>
            <consortium name="The Broad Institute Genome Sequencing Platform"/>
            <person name="Ward D."/>
            <person name="Earl A."/>
            <person name="Feldgarden M."/>
            <person name="Gevers D."/>
            <person name="Young S."/>
            <person name="Zeng Q."/>
            <person name="Koehrsen M."/>
            <person name="Alvarado L."/>
            <person name="Berlin A.M."/>
            <person name="Borenstein D."/>
            <person name="Chapman S.B."/>
            <person name="Chen Z."/>
            <person name="Engels R."/>
            <person name="Freedman E."/>
            <person name="Gellesch M."/>
            <person name="Goldberg J."/>
            <person name="Griggs A."/>
            <person name="Gujja S."/>
            <person name="Heilman E.R."/>
            <person name="Heiman D.I."/>
            <person name="Hepburn T.A."/>
            <person name="Howarth C."/>
            <person name="Jen D."/>
            <person name="Larson L."/>
            <person name="Mehta T."/>
            <person name="Park D."/>
            <person name="Pearson M."/>
            <person name="Richards J."/>
            <person name="Roberts A."/>
            <person name="Saif S."/>
            <person name="Shea T.D."/>
            <person name="Shenoy N."/>
            <person name="Sisk P."/>
            <person name="Stolte C."/>
            <person name="Sykes S.N."/>
            <person name="Walk T."/>
            <person name="White J."/>
            <person name="Yandava C."/>
            <person name="Izard J."/>
            <person name="Baranova O.V."/>
            <person name="Blanton J.M."/>
            <person name="Tanner A.C."/>
            <person name="Dewhirst F."/>
            <person name="Haas B."/>
            <person name="Nusbaum C."/>
            <person name="Birren B."/>
        </authorList>
    </citation>
    <scope>NUCLEOTIDE SEQUENCE [LARGE SCALE GENOMIC DNA]</scope>
    <source>
        <strain evidence="13 14">ATCC 29453</strain>
    </source>
</reference>
<dbReference type="GO" id="GO:0015627">
    <property type="term" value="C:type II protein secretion system complex"/>
    <property type="evidence" value="ECO:0007669"/>
    <property type="project" value="InterPro"/>
</dbReference>
<keyword evidence="3" id="KW-1003">Cell membrane</keyword>
<dbReference type="PROSITE" id="PS00409">
    <property type="entry name" value="PROKAR_NTER_METHYL"/>
    <property type="match status" value="1"/>
</dbReference>
<evidence type="ECO:0000256" key="10">
    <source>
        <dbReference type="ARBA" id="ARBA00030775"/>
    </source>
</evidence>
<organism evidence="13 14">
    <name type="scientific">Simonsiella muelleri ATCC 29453</name>
    <dbReference type="NCBI Taxonomy" id="641147"/>
    <lineage>
        <taxon>Bacteria</taxon>
        <taxon>Pseudomonadati</taxon>
        <taxon>Pseudomonadota</taxon>
        <taxon>Betaproteobacteria</taxon>
        <taxon>Neisseriales</taxon>
        <taxon>Neisseriaceae</taxon>
        <taxon>Simonsiella</taxon>
    </lineage>
</organism>
<evidence type="ECO:0000256" key="11">
    <source>
        <dbReference type="SAM" id="Phobius"/>
    </source>
</evidence>
<dbReference type="SUPFAM" id="SSF54523">
    <property type="entry name" value="Pili subunits"/>
    <property type="match status" value="1"/>
</dbReference>
<dbReference type="OrthoDB" id="8594937at2"/>
<dbReference type="AlphaFoldDB" id="V9HC12"/>
<feature type="transmembrane region" description="Helical" evidence="11">
    <location>
        <begin position="7"/>
        <end position="28"/>
    </location>
</feature>
<evidence type="ECO:0000256" key="1">
    <source>
        <dbReference type="ARBA" id="ARBA00004377"/>
    </source>
</evidence>
<evidence type="ECO:0000256" key="8">
    <source>
        <dbReference type="ARBA" id="ARBA00023136"/>
    </source>
</evidence>
<dbReference type="PANTHER" id="PTHR30093:SF41">
    <property type="entry name" value="TYPE II SECRETION SYSTEM PROTEIN H"/>
    <property type="match status" value="1"/>
</dbReference>
<comment type="caution">
    <text evidence="13">The sequence shown here is derived from an EMBL/GenBank/DDBJ whole genome shotgun (WGS) entry which is preliminary data.</text>
</comment>
<evidence type="ECO:0000313" key="14">
    <source>
        <dbReference type="Proteomes" id="UP000017813"/>
    </source>
</evidence>
<evidence type="ECO:0000313" key="13">
    <source>
        <dbReference type="EMBL" id="EFG30782.1"/>
    </source>
</evidence>
<keyword evidence="8 11" id="KW-0472">Membrane</keyword>
<dbReference type="InterPro" id="IPR045584">
    <property type="entry name" value="Pilin-like"/>
</dbReference>